<evidence type="ECO:0000256" key="2">
    <source>
        <dbReference type="ARBA" id="ARBA00022737"/>
    </source>
</evidence>
<dbReference type="InterPro" id="IPR002885">
    <property type="entry name" value="PPR_rpt"/>
</dbReference>
<evidence type="ECO:0000256" key="7">
    <source>
        <dbReference type="ARBA" id="ARBA00023163"/>
    </source>
</evidence>
<dbReference type="PANTHER" id="PTHR47926">
    <property type="entry name" value="PENTATRICOPEPTIDE REPEAT-CONTAINING PROTEIN"/>
    <property type="match status" value="1"/>
</dbReference>
<accession>W9R9R1</accession>
<dbReference type="FunFam" id="1.25.40.10:FF:000344">
    <property type="entry name" value="Pentatricopeptide repeat-containing protein"/>
    <property type="match status" value="1"/>
</dbReference>
<dbReference type="GO" id="GO:0006355">
    <property type="term" value="P:regulation of DNA-templated transcription"/>
    <property type="evidence" value="ECO:0007669"/>
    <property type="project" value="InterPro"/>
</dbReference>
<evidence type="ECO:0000256" key="6">
    <source>
        <dbReference type="ARBA" id="ARBA00023128"/>
    </source>
</evidence>
<evidence type="ECO:0000256" key="10">
    <source>
        <dbReference type="PROSITE-ProRule" id="PRU00708"/>
    </source>
</evidence>
<dbReference type="EMBL" id="KE343852">
    <property type="protein sequence ID" value="EXB44216.1"/>
    <property type="molecule type" value="Genomic_DNA"/>
</dbReference>
<dbReference type="FunFam" id="1.25.40.10:FF:000501">
    <property type="entry name" value="Putative pentatricopeptide repeat-containing protein mitochondrial"/>
    <property type="match status" value="1"/>
</dbReference>
<evidence type="ECO:0000313" key="13">
    <source>
        <dbReference type="Proteomes" id="UP000030645"/>
    </source>
</evidence>
<protein>
    <submittedName>
        <fullName evidence="12">Pentatricopeptide repeat-containing protein</fullName>
    </submittedName>
</protein>
<gene>
    <name evidence="12" type="ORF">L484_002908</name>
</gene>
<dbReference type="Gene3D" id="2.170.150.80">
    <property type="entry name" value="NAC domain"/>
    <property type="match status" value="1"/>
</dbReference>
<dbReference type="InterPro" id="IPR046960">
    <property type="entry name" value="PPR_At4g14850-like_plant"/>
</dbReference>
<name>W9R9R1_9ROSA</name>
<reference evidence="13" key="1">
    <citation type="submission" date="2013-01" db="EMBL/GenBank/DDBJ databases">
        <title>Draft Genome Sequence of a Mulberry Tree, Morus notabilis C.K. Schneid.</title>
        <authorList>
            <person name="He N."/>
            <person name="Zhao S."/>
        </authorList>
    </citation>
    <scope>NUCLEOTIDE SEQUENCE</scope>
</reference>
<organism evidence="12 13">
    <name type="scientific">Morus notabilis</name>
    <dbReference type="NCBI Taxonomy" id="981085"/>
    <lineage>
        <taxon>Eukaryota</taxon>
        <taxon>Viridiplantae</taxon>
        <taxon>Streptophyta</taxon>
        <taxon>Embryophyta</taxon>
        <taxon>Tracheophyta</taxon>
        <taxon>Spermatophyta</taxon>
        <taxon>Magnoliopsida</taxon>
        <taxon>eudicotyledons</taxon>
        <taxon>Gunneridae</taxon>
        <taxon>Pentapetalae</taxon>
        <taxon>rosids</taxon>
        <taxon>fabids</taxon>
        <taxon>Rosales</taxon>
        <taxon>Moraceae</taxon>
        <taxon>Moreae</taxon>
        <taxon>Morus</taxon>
    </lineage>
</organism>
<dbReference type="PROSITE" id="PS51005">
    <property type="entry name" value="NAC"/>
    <property type="match status" value="1"/>
</dbReference>
<dbReference type="FunFam" id="1.25.40.10:FF:000797">
    <property type="entry name" value="Pentatricopeptide repeat-containing protein chloroplastic"/>
    <property type="match status" value="1"/>
</dbReference>
<dbReference type="GO" id="GO:0005739">
    <property type="term" value="C:mitochondrion"/>
    <property type="evidence" value="ECO:0007669"/>
    <property type="project" value="UniProtKB-SubCell"/>
</dbReference>
<feature type="repeat" description="PPR" evidence="10">
    <location>
        <begin position="444"/>
        <end position="474"/>
    </location>
</feature>
<dbReference type="Gene3D" id="1.25.40.10">
    <property type="entry name" value="Tetratricopeptide repeat domain"/>
    <property type="match status" value="4"/>
</dbReference>
<dbReference type="NCBIfam" id="TIGR00756">
    <property type="entry name" value="PPR"/>
    <property type="match status" value="4"/>
</dbReference>
<comment type="subcellular location">
    <subcellularLocation>
        <location evidence="1">Mitochondrion</location>
    </subcellularLocation>
</comment>
<dbReference type="Pfam" id="PF12854">
    <property type="entry name" value="PPR_1"/>
    <property type="match status" value="1"/>
</dbReference>
<keyword evidence="7" id="KW-0804">Transcription</keyword>
<evidence type="ECO:0000256" key="3">
    <source>
        <dbReference type="ARBA" id="ARBA00022946"/>
    </source>
</evidence>
<dbReference type="InterPro" id="IPR011990">
    <property type="entry name" value="TPR-like_helical_dom_sf"/>
</dbReference>
<dbReference type="Proteomes" id="UP000030645">
    <property type="component" value="Unassembled WGS sequence"/>
</dbReference>
<dbReference type="eggNOG" id="KOG4197">
    <property type="taxonomic scope" value="Eukaryota"/>
</dbReference>
<evidence type="ECO:0000256" key="4">
    <source>
        <dbReference type="ARBA" id="ARBA00023015"/>
    </source>
</evidence>
<dbReference type="SUPFAM" id="SSF101941">
    <property type="entry name" value="NAC domain"/>
    <property type="match status" value="1"/>
</dbReference>
<feature type="repeat" description="PPR" evidence="10">
    <location>
        <begin position="105"/>
        <end position="139"/>
    </location>
</feature>
<evidence type="ECO:0000256" key="1">
    <source>
        <dbReference type="ARBA" id="ARBA00004173"/>
    </source>
</evidence>
<keyword evidence="8" id="KW-0539">Nucleus</keyword>
<dbReference type="InterPro" id="IPR036093">
    <property type="entry name" value="NAC_dom_sf"/>
</dbReference>
<dbReference type="Pfam" id="PF01535">
    <property type="entry name" value="PPR"/>
    <property type="match status" value="5"/>
</dbReference>
<feature type="repeat" description="PPR" evidence="10">
    <location>
        <begin position="235"/>
        <end position="269"/>
    </location>
</feature>
<dbReference type="PANTHER" id="PTHR47926:SF382">
    <property type="entry name" value="PENTACOTRIPEPTIDE-REPEAT REGION OF PRORP DOMAIN-CONTAINING PROTEIN"/>
    <property type="match status" value="1"/>
</dbReference>
<sequence>MLRLTTRARRVSVRRFSSGNLPTLSRLTPEADNLLDRVRVLATRGRLKEALSLFYAIIEADDKPRPHCHQTYATLFHECARHGRLREGLCLHRHMVAHNPMNRPDTFVTNHLINMYCKFGHLDYAHQLFDEMPHRNHVSWTALISGYAQRGHSSECFQLFSAMLAECRPNEFAFASVLSSCREGEGRFGRQVHALALKMCLDACLYVANTLIMMYNKCHGGNEAWSVFNSMEYRNTVTWNSMIAAFQFHGLGARGIDLFIQMHHMGISFDRATLLSVFTSFCESADKEMKACFRFCLQLHCLTVKTGFLSEVKVATALMKAYSDLGGNAVDCYRVFLETSCHRDIVSWTSIMTIFAERDPERALLLFSQLCQEGLAPDWYTFSIVLKACAGLVTERHAAAVHSRVIKSGFEGDTVLTNSLIHAYARCASISMSKKVFDEIEERDVVSWNSMLKAYALHGRAREALHLFSEMNLEPDSATLVALLCACSHAGLVEDGIKIFDCMRENYGIVPQIDHYACMVDMYGRAGKIHEAEKLIGQMPMEPDSVVWSALLGSCKKHGETGLAKLASDKLKELEPRSSLGYVQMSNIYYSNREVICSKLDGLIRQLKEMGYVPETSLSLHDIEEEQKEENLYRHKKSFLPSRDPEWYFFGPRDRKCPNGFRTNRATKAGYWKSTGKDRRVTCQNRAIGMKKTLVYYRGRAPQGIRTDWVMHEYRLDDKECEDSSGIQDSYALCRVFKKNGICSEIEEQGQCSISQIESSSQGVINESEMSPDIPTASSLCVDQDDDKDDSWMQFITDDDSWCHNSNAAFGGDDISRLAFTN</sequence>
<feature type="domain" description="NAC" evidence="11">
    <location>
        <begin position="582"/>
        <end position="739"/>
    </location>
</feature>
<keyword evidence="5" id="KW-0238">DNA-binding</keyword>
<dbReference type="InterPro" id="IPR003441">
    <property type="entry name" value="NAC-dom"/>
</dbReference>
<evidence type="ECO:0000256" key="5">
    <source>
        <dbReference type="ARBA" id="ARBA00023125"/>
    </source>
</evidence>
<dbReference type="Pfam" id="PF13041">
    <property type="entry name" value="PPR_2"/>
    <property type="match status" value="2"/>
</dbReference>
<keyword evidence="4" id="KW-0805">Transcription regulation</keyword>
<keyword evidence="3" id="KW-0809">Transit peptide</keyword>
<dbReference type="GO" id="GO:0009451">
    <property type="term" value="P:RNA modification"/>
    <property type="evidence" value="ECO:0007669"/>
    <property type="project" value="InterPro"/>
</dbReference>
<dbReference type="AlphaFoldDB" id="W9R9R1"/>
<comment type="similarity">
    <text evidence="9">Belongs to the PPR family. PCMP-E subfamily.</text>
</comment>
<evidence type="ECO:0000256" key="8">
    <source>
        <dbReference type="ARBA" id="ARBA00023242"/>
    </source>
</evidence>
<evidence type="ECO:0000259" key="11">
    <source>
        <dbReference type="PROSITE" id="PS51005"/>
    </source>
</evidence>
<keyword evidence="13" id="KW-1185">Reference proteome</keyword>
<evidence type="ECO:0000256" key="9">
    <source>
        <dbReference type="ARBA" id="ARBA00061659"/>
    </source>
</evidence>
<dbReference type="PROSITE" id="PS51375">
    <property type="entry name" value="PPR"/>
    <property type="match status" value="3"/>
</dbReference>
<dbReference type="GO" id="GO:0003723">
    <property type="term" value="F:RNA binding"/>
    <property type="evidence" value="ECO:0007669"/>
    <property type="project" value="InterPro"/>
</dbReference>
<proteinExistence type="inferred from homology"/>
<evidence type="ECO:0000313" key="12">
    <source>
        <dbReference type="EMBL" id="EXB44216.1"/>
    </source>
</evidence>
<dbReference type="Pfam" id="PF02365">
    <property type="entry name" value="NAM"/>
    <property type="match status" value="1"/>
</dbReference>
<keyword evidence="2" id="KW-0677">Repeat</keyword>
<dbReference type="GO" id="GO:0003677">
    <property type="term" value="F:DNA binding"/>
    <property type="evidence" value="ECO:0007669"/>
    <property type="project" value="UniProtKB-KW"/>
</dbReference>
<keyword evidence="6" id="KW-0496">Mitochondrion</keyword>